<evidence type="ECO:0000313" key="1">
    <source>
        <dbReference type="EMBL" id="KNC49440.1"/>
    </source>
</evidence>
<accession>A0A0L0DB25</accession>
<dbReference type="AlphaFoldDB" id="A0A0L0DB25"/>
<name>A0A0L0DB25_THETB</name>
<organism evidence="1 2">
    <name type="scientific">Thecamonas trahens ATCC 50062</name>
    <dbReference type="NCBI Taxonomy" id="461836"/>
    <lineage>
        <taxon>Eukaryota</taxon>
        <taxon>Apusozoa</taxon>
        <taxon>Apusomonadida</taxon>
        <taxon>Apusomonadidae</taxon>
        <taxon>Thecamonas</taxon>
    </lineage>
</organism>
<proteinExistence type="predicted"/>
<protein>
    <submittedName>
        <fullName evidence="1">Uncharacterized protein</fullName>
    </submittedName>
</protein>
<dbReference type="InterPro" id="IPR036812">
    <property type="entry name" value="NAD(P)_OxRdtase_dom_sf"/>
</dbReference>
<gene>
    <name evidence="1" type="ORF">AMSG_05447</name>
</gene>
<dbReference type="Proteomes" id="UP000054408">
    <property type="component" value="Unassembled WGS sequence"/>
</dbReference>
<sequence>MEGVQHIDLHTGNVMSMPGVATWGAPKESLHAAVDALLSAPDTVEVVASGPARVVLGRRHVPTTHISAPFSGIREVAVTLFLSDKASADQIEDAITAACASIPPPEPAESPDVRPMCASAESIAAAPRVARVALALPSPDIARLTELWPALAKAVADGLVGELAVVDVSAGDLATLCDTVTTPPTMVLISRDSGLYSPDLVDIAKARNITIAAHNMAPCAEMLSKLPLSSLCSLLAQRGVFSPSPLAPPVCPISSTAATDAKPAWVPTWLAMEQTLNVCRSLIASRSFVVSLDIPEICTRSLVSAPEPNPSQE</sequence>
<keyword evidence="2" id="KW-1185">Reference proteome</keyword>
<reference evidence="1 2" key="1">
    <citation type="submission" date="2010-05" db="EMBL/GenBank/DDBJ databases">
        <title>The Genome Sequence of Thecamonas trahens ATCC 50062.</title>
        <authorList>
            <consortium name="The Broad Institute Genome Sequencing Platform"/>
            <person name="Russ C."/>
            <person name="Cuomo C."/>
            <person name="Shea T."/>
            <person name="Young S.K."/>
            <person name="Zeng Q."/>
            <person name="Koehrsen M."/>
            <person name="Haas B."/>
            <person name="Borodovsky M."/>
            <person name="Guigo R."/>
            <person name="Alvarado L."/>
            <person name="Berlin A."/>
            <person name="Bochicchio J."/>
            <person name="Borenstein D."/>
            <person name="Chapman S."/>
            <person name="Chen Z."/>
            <person name="Freedman E."/>
            <person name="Gellesch M."/>
            <person name="Goldberg J."/>
            <person name="Griggs A."/>
            <person name="Gujja S."/>
            <person name="Heilman E."/>
            <person name="Heiman D."/>
            <person name="Hepburn T."/>
            <person name="Howarth C."/>
            <person name="Jen D."/>
            <person name="Larson L."/>
            <person name="Mehta T."/>
            <person name="Park D."/>
            <person name="Pearson M."/>
            <person name="Roberts A."/>
            <person name="Saif S."/>
            <person name="Shenoy N."/>
            <person name="Sisk P."/>
            <person name="Stolte C."/>
            <person name="Sykes S."/>
            <person name="Thomson T."/>
            <person name="Walk T."/>
            <person name="White J."/>
            <person name="Yandava C."/>
            <person name="Burger G."/>
            <person name="Gray M.W."/>
            <person name="Holland P.W.H."/>
            <person name="King N."/>
            <person name="Lang F.B.F."/>
            <person name="Roger A.J."/>
            <person name="Ruiz-Trillo I."/>
            <person name="Lander E."/>
            <person name="Nusbaum C."/>
        </authorList>
    </citation>
    <scope>NUCLEOTIDE SEQUENCE [LARGE SCALE GENOMIC DNA]</scope>
    <source>
        <strain evidence="1 2">ATCC 50062</strain>
    </source>
</reference>
<evidence type="ECO:0000313" key="2">
    <source>
        <dbReference type="Proteomes" id="UP000054408"/>
    </source>
</evidence>
<dbReference type="Gene3D" id="3.20.20.100">
    <property type="entry name" value="NADP-dependent oxidoreductase domain"/>
    <property type="match status" value="1"/>
</dbReference>
<dbReference type="SUPFAM" id="SSF51430">
    <property type="entry name" value="NAD(P)-linked oxidoreductase"/>
    <property type="match status" value="1"/>
</dbReference>
<dbReference type="GeneID" id="25564864"/>
<dbReference type="EMBL" id="GL349455">
    <property type="protein sequence ID" value="KNC49440.1"/>
    <property type="molecule type" value="Genomic_DNA"/>
</dbReference>
<dbReference type="RefSeq" id="XP_013757862.1">
    <property type="nucleotide sequence ID" value="XM_013902408.1"/>
</dbReference>